<feature type="domain" description="Endonuclease GajA/Old nuclease/RecF-like AAA" evidence="1">
    <location>
        <begin position="280"/>
        <end position="352"/>
    </location>
</feature>
<evidence type="ECO:0000313" key="3">
    <source>
        <dbReference type="EMBL" id="CCF22160.1"/>
    </source>
</evidence>
<keyword evidence="3" id="KW-0614">Plasmid</keyword>
<feature type="domain" description="Endonuclease GajA/Old nuclease/RecF-like AAA" evidence="1">
    <location>
        <begin position="2"/>
        <end position="54"/>
    </location>
</feature>
<gene>
    <name evidence="3" type="ORF">NT26_p10135</name>
</gene>
<evidence type="ECO:0000259" key="1">
    <source>
        <dbReference type="Pfam" id="PF13175"/>
    </source>
</evidence>
<keyword evidence="4" id="KW-1185">Reference proteome</keyword>
<dbReference type="EMBL" id="FO082821">
    <property type="protein sequence ID" value="CCF22160.1"/>
    <property type="molecule type" value="Genomic_DNA"/>
</dbReference>
<dbReference type="InterPro" id="IPR027417">
    <property type="entry name" value="P-loop_NTPase"/>
</dbReference>
<dbReference type="PANTHER" id="PTHR43581">
    <property type="entry name" value="ATP/GTP PHOSPHATASE"/>
    <property type="match status" value="1"/>
</dbReference>
<dbReference type="InterPro" id="IPR051396">
    <property type="entry name" value="Bact_Antivir_Def_Nuclease"/>
</dbReference>
<dbReference type="SUPFAM" id="SSF52540">
    <property type="entry name" value="P-loop containing nucleoside triphosphate hydrolases"/>
    <property type="match status" value="1"/>
</dbReference>
<proteinExistence type="predicted"/>
<dbReference type="Proteomes" id="UP000010792">
    <property type="component" value="Plasmid NT26_p1"/>
</dbReference>
<organism evidence="3 4">
    <name type="scientific">Pseudorhizobium banfieldiae</name>
    <dbReference type="NCBI Taxonomy" id="1125847"/>
    <lineage>
        <taxon>Bacteria</taxon>
        <taxon>Pseudomonadati</taxon>
        <taxon>Pseudomonadota</taxon>
        <taxon>Alphaproteobacteria</taxon>
        <taxon>Hyphomicrobiales</taxon>
        <taxon>Rhizobiaceae</taxon>
        <taxon>Rhizobium/Agrobacterium group</taxon>
        <taxon>Pseudorhizobium</taxon>
    </lineage>
</organism>
<dbReference type="CDD" id="cd01026">
    <property type="entry name" value="TOPRIM_OLD"/>
    <property type="match status" value="1"/>
</dbReference>
<name>L0NM93_9HYPH</name>
<dbReference type="AlphaFoldDB" id="L0NM93"/>
<dbReference type="InterPro" id="IPR041685">
    <property type="entry name" value="AAA_GajA/Old/RecF-like"/>
</dbReference>
<reference evidence="3 4" key="1">
    <citation type="journal article" date="2013" name="Genome Biol. Evol.">
        <title>Life in an arsenic-containing gold mine: genome and physiology of the autotrophic arsenite-oxidizing bacterium rhizobium sp. NT-26.</title>
        <authorList>
            <person name="Andres J."/>
            <person name="Arsene-Ploetze F."/>
            <person name="Barbe V."/>
            <person name="Brochier-Armanet C."/>
            <person name="Cleiss-Arnold J."/>
            <person name="Coppee J.Y."/>
            <person name="Dillies M.A."/>
            <person name="Geist"/>
            <person name="L"/>
            <person name="Joublin A."/>
            <person name="Koechler S."/>
            <person name="Lassalle F."/>
            <person name="Marchal M."/>
            <person name="Medigue C."/>
            <person name="Muller D."/>
            <person name="Nesme X."/>
            <person name="Plewniak F."/>
            <person name="Proux C."/>
            <person name="Ramirez-Bahena M.H."/>
            <person name="Schenowitz C."/>
            <person name="Sismeiro O."/>
            <person name="Vallenet D."/>
            <person name="Santini J.M."/>
            <person name="Bertin P.N."/>
        </authorList>
    </citation>
    <scope>NUCLEOTIDE SEQUENCE [LARGE SCALE GENOMIC DNA]</scope>
    <source>
        <strain evidence="3 4">NT-26</strain>
        <plasmid evidence="3 4">NT26_p1</plasmid>
    </source>
</reference>
<dbReference type="InterPro" id="IPR034139">
    <property type="entry name" value="TOPRIM_OLD"/>
</dbReference>
<dbReference type="Gene3D" id="3.40.50.300">
    <property type="entry name" value="P-loop containing nucleotide triphosphate hydrolases"/>
    <property type="match status" value="2"/>
</dbReference>
<geneLocation type="plasmid" evidence="3 4">
    <name>NT26_p1</name>
</geneLocation>
<dbReference type="Pfam" id="PF20469">
    <property type="entry name" value="OLD-like_TOPRIM"/>
    <property type="match status" value="1"/>
</dbReference>
<accession>L0NM93</accession>
<dbReference type="Pfam" id="PF13175">
    <property type="entry name" value="AAA_15"/>
    <property type="match status" value="2"/>
</dbReference>
<sequence length="476" mass="52288">MMRVARIVIQNFRTFASLDVNVADDLCCIIGENNTGKTAILRAIQICLDNMLPSSFRALMREDIHSAIDIAQPSQVLIGIELAGFEGRVNEEALVSTWKTAADRARIFYRFRPRPAVREQLVSGDILPGALTLEDYQWEIRGGGDPAIDLTEIAWDDDGIGESVRFADLQSYLLVHLPALRDVESDLRNPRQSPLIRLIEAFEIDAAEQDALIAILDEANQAIANSATIAEIAGAIDARFKDVSGPAFEMDATLGLSAATFRAIIRNLKIILSDLSLTSFEPGRNGLGMNNILYIAILMEYLQRRIALNRSAGQLILIEEPEAHLHPQLQFSLIAALRAINVQTILTSHSTQVTSQVPLSSIVSLTKREDATIAAGNLALNAALTAPEIADLERYLDATKSALLYARKVMLVEGPAEMFLIPAMIEQVYGVRLERLGISVIAIHGVHFDVYAKLFRAGSLEKKCAIVADADIRPRR</sequence>
<feature type="domain" description="OLD protein-like TOPRIM" evidence="2">
    <location>
        <begin position="404"/>
        <end position="471"/>
    </location>
</feature>
<evidence type="ECO:0000313" key="4">
    <source>
        <dbReference type="Proteomes" id="UP000010792"/>
    </source>
</evidence>
<protein>
    <submittedName>
        <fullName evidence="3">Putative overcoming lysogenization defect protein</fullName>
    </submittedName>
</protein>
<dbReference type="KEGG" id="rht:NT26_p10135"/>
<evidence type="ECO:0000259" key="2">
    <source>
        <dbReference type="Pfam" id="PF20469"/>
    </source>
</evidence>
<dbReference type="PANTHER" id="PTHR43581:SF4">
    <property type="entry name" value="ATP_GTP PHOSPHATASE"/>
    <property type="match status" value="1"/>
</dbReference>